<feature type="domain" description="Alginate lyase 2" evidence="2">
    <location>
        <begin position="51"/>
        <end position="232"/>
    </location>
</feature>
<accession>A0A7X3FX25</accession>
<dbReference type="Gene3D" id="2.60.120.200">
    <property type="match status" value="1"/>
</dbReference>
<dbReference type="InterPro" id="IPR014895">
    <property type="entry name" value="Alginate_lyase_2"/>
</dbReference>
<gene>
    <name evidence="3" type="ORF">GPY61_06755</name>
</gene>
<protein>
    <recommendedName>
        <fullName evidence="2">Alginate lyase 2 domain-containing protein</fullName>
    </recommendedName>
</protein>
<feature type="chain" id="PRO_5031207065" description="Alginate lyase 2 domain-containing protein" evidence="1">
    <location>
        <begin position="27"/>
        <end position="260"/>
    </location>
</feature>
<comment type="caution">
    <text evidence="3">The sequence shown here is derived from an EMBL/GenBank/DDBJ whole genome shotgun (WGS) entry which is preliminary data.</text>
</comment>
<keyword evidence="4" id="KW-1185">Reference proteome</keyword>
<feature type="signal peptide" evidence="1">
    <location>
        <begin position="1"/>
        <end position="26"/>
    </location>
</feature>
<evidence type="ECO:0000313" key="3">
    <source>
        <dbReference type="EMBL" id="MVW59625.1"/>
    </source>
</evidence>
<proteinExistence type="predicted"/>
<sequence>MKNAARSLAFALPLASLATAPHPVSAAPAFTPRGALERLFDVEGRTPYAAPYDGTLHFSALDSKYDSGHGHGYRNELKIAAGLRRSAAQTREHFAARVTPQLPDGAKTIVAQYHVEGLDTIVKVYVQDTADRQGLDGNGGNGVFDILVRMSGTDGKEAATALGTVRSGQPFDLDIRFAGGDARVAVVGPDGVRREGHTRIKPDERAIYFKFGDYLQALDPDTGKHTISSAQWDRYYAAKRITAEHVAFTNTVFEREGDQP</sequence>
<reference evidence="3 4" key="1">
    <citation type="submission" date="2019-12" db="EMBL/GenBank/DDBJ databases">
        <authorList>
            <person name="Li C."/>
            <person name="Zhao J."/>
        </authorList>
    </citation>
    <scope>NUCLEOTIDE SEQUENCE [LARGE SCALE GENOMIC DNA]</scope>
    <source>
        <strain evidence="3 4">NEAU-DD11</strain>
    </source>
</reference>
<evidence type="ECO:0000256" key="1">
    <source>
        <dbReference type="SAM" id="SignalP"/>
    </source>
</evidence>
<evidence type="ECO:0000259" key="2">
    <source>
        <dbReference type="Pfam" id="PF08787"/>
    </source>
</evidence>
<dbReference type="SUPFAM" id="SSF49899">
    <property type="entry name" value="Concanavalin A-like lectins/glucanases"/>
    <property type="match status" value="1"/>
</dbReference>
<dbReference type="InterPro" id="IPR013320">
    <property type="entry name" value="ConA-like_dom_sf"/>
</dbReference>
<dbReference type="AlphaFoldDB" id="A0A7X3FX25"/>
<name>A0A7X3FX25_9BURK</name>
<dbReference type="Proteomes" id="UP000443353">
    <property type="component" value="Unassembled WGS sequence"/>
</dbReference>
<keyword evidence="1" id="KW-0732">Signal</keyword>
<dbReference type="Pfam" id="PF08787">
    <property type="entry name" value="Alginate_lyase2"/>
    <property type="match status" value="1"/>
</dbReference>
<dbReference type="EMBL" id="WSES01000002">
    <property type="protein sequence ID" value="MVW59625.1"/>
    <property type="molecule type" value="Genomic_DNA"/>
</dbReference>
<evidence type="ECO:0000313" key="4">
    <source>
        <dbReference type="Proteomes" id="UP000443353"/>
    </source>
</evidence>
<organism evidence="3 4">
    <name type="scientific">Massilia cellulosiltytica</name>
    <dbReference type="NCBI Taxonomy" id="2683234"/>
    <lineage>
        <taxon>Bacteria</taxon>
        <taxon>Pseudomonadati</taxon>
        <taxon>Pseudomonadota</taxon>
        <taxon>Betaproteobacteria</taxon>
        <taxon>Burkholderiales</taxon>
        <taxon>Oxalobacteraceae</taxon>
        <taxon>Telluria group</taxon>
        <taxon>Massilia</taxon>
    </lineage>
</organism>
<dbReference type="RefSeq" id="WP_056134924.1">
    <property type="nucleotide sequence ID" value="NZ_WSES01000002.1"/>
</dbReference>